<organism evidence="3 4">
    <name type="scientific">Ancylostoma ceylanicum</name>
    <dbReference type="NCBI Taxonomy" id="53326"/>
    <lineage>
        <taxon>Eukaryota</taxon>
        <taxon>Metazoa</taxon>
        <taxon>Ecdysozoa</taxon>
        <taxon>Nematoda</taxon>
        <taxon>Chromadorea</taxon>
        <taxon>Rhabditida</taxon>
        <taxon>Rhabditina</taxon>
        <taxon>Rhabditomorpha</taxon>
        <taxon>Strongyloidea</taxon>
        <taxon>Ancylostomatidae</taxon>
        <taxon>Ancylostomatinae</taxon>
        <taxon>Ancylostoma</taxon>
    </lineage>
</organism>
<sequence>MPSLLAVVCLAILTFAHSTQCSDSAVRKAAPSAIRRDPKLKCQNGGVLDARKTSCFCPPGYAGGICENIVCYNGGTANRNQCKCEAEWSGKFCEIPKCLKKGISPETMLSEVDMVFMVELTEQAHDQLKYFNEQFAEIIRDIQQQNLSWIKRFHLVAFNSTWADVLVTSSINDPHRIIEGLNKLRNSNVTDTGCHVKLWEGFQRVLQLDPPAGSLIEVFLTSTDDSDNSDRVETVYEKMRHLYINVNVFLSHTTLFKPNGFACNATQDDYNNVYLLTGGAIGKVFPVQPRYTRDVAQIIPLQYQNAEVYRQRSDHCGKPMDVYFPVDAYTQTIQLNTLGYQKYVRIYDGKGRKVDGFTLLRDSLSDWDIYDIRGGCGEGWQQVGQYCLQFVVLPRGWHEARDYCHEIGANLIDDLNREKHDFLADVAHGFDFWLGLYNNGSGYLWDRGDGIAPLPLTQNRQYWADGGSAPPYDPQRPCVVWNDSVPEGSYQTWTLTECSDIRTFVCQKYHFNQNHEPNATLPTQITPGKWRVSISVRRRPGQAEETCSVAVRVQSGLQIITGFSTNAAQDSPIADPIKESKENRMITYIYPNKPTTPLLTHSLIADPDKGIFHNATTYGVRVGCAHSWVSQTFTCPNGGGDMSNIYFSHVGEDGFGNMFQRMTYGRCNETELECENGGVLYKDKCYCPSYWKGRTCNVPICVNGGTQTNAKCKCPDGFDGFHCEYAKCTPQRPFDFDTSSKVLSIIIETTRQTVDIIRKVADSIKAIVKNAEKDHPNWFNHFHMVAFDSSGIQTRGTYYPVEAIVDALQREINYITDSGSCSYPIYRALQGALTIPYIGYPDSEMFIITMGSANDEGLRNNVSQLVDNLRAHAHAIAVDLADLSEQEF</sequence>
<dbReference type="InterPro" id="IPR053295">
    <property type="entry name" value="Innate_immunity_reg"/>
</dbReference>
<dbReference type="SMART" id="SM00604">
    <property type="entry name" value="MD"/>
    <property type="match status" value="1"/>
</dbReference>
<dbReference type="Gene3D" id="2.10.25.10">
    <property type="entry name" value="Laminin"/>
    <property type="match status" value="2"/>
</dbReference>
<name>A0A016SFK7_9BILA</name>
<dbReference type="SMART" id="SM00181">
    <property type="entry name" value="EGF"/>
    <property type="match status" value="2"/>
</dbReference>
<evidence type="ECO:0000256" key="1">
    <source>
        <dbReference type="SAM" id="SignalP"/>
    </source>
</evidence>
<proteinExistence type="predicted"/>
<evidence type="ECO:0000259" key="2">
    <source>
        <dbReference type="PROSITE" id="PS50041"/>
    </source>
</evidence>
<dbReference type="Gene3D" id="3.10.100.10">
    <property type="entry name" value="Mannose-Binding Protein A, subunit A"/>
    <property type="match status" value="1"/>
</dbReference>
<evidence type="ECO:0000313" key="3">
    <source>
        <dbReference type="EMBL" id="EYB89131.1"/>
    </source>
</evidence>
<dbReference type="SUPFAM" id="SSF56436">
    <property type="entry name" value="C-type lectin-like"/>
    <property type="match status" value="1"/>
</dbReference>
<dbReference type="InterPro" id="IPR016187">
    <property type="entry name" value="CTDL_fold"/>
</dbReference>
<dbReference type="PANTHER" id="PTHR47324:SF1">
    <property type="entry name" value="EGF-LIKE DOMAIN-CONTAINING PROTEIN-RELATED"/>
    <property type="match status" value="1"/>
</dbReference>
<reference evidence="4" key="1">
    <citation type="journal article" date="2015" name="Nat. Genet.">
        <title>The genome and transcriptome of the zoonotic hookworm Ancylostoma ceylanicum identify infection-specific gene families.</title>
        <authorList>
            <person name="Schwarz E.M."/>
            <person name="Hu Y."/>
            <person name="Antoshechkin I."/>
            <person name="Miller M.M."/>
            <person name="Sternberg P.W."/>
            <person name="Aroian R.V."/>
        </authorList>
    </citation>
    <scope>NUCLEOTIDE SEQUENCE</scope>
    <source>
        <strain evidence="4">HY135</strain>
    </source>
</reference>
<dbReference type="CDD" id="cd00037">
    <property type="entry name" value="CLECT"/>
    <property type="match status" value="1"/>
</dbReference>
<dbReference type="Proteomes" id="UP000024635">
    <property type="component" value="Unassembled WGS sequence"/>
</dbReference>
<feature type="signal peptide" evidence="1">
    <location>
        <begin position="1"/>
        <end position="18"/>
    </location>
</feature>
<dbReference type="OrthoDB" id="5781816at2759"/>
<dbReference type="InterPro" id="IPR001304">
    <property type="entry name" value="C-type_lectin-like"/>
</dbReference>
<dbReference type="AlphaFoldDB" id="A0A016SFK7"/>
<comment type="caution">
    <text evidence="3">The sequence shown here is derived from an EMBL/GenBank/DDBJ whole genome shotgun (WGS) entry which is preliminary data.</text>
</comment>
<dbReference type="InterPro" id="IPR006582">
    <property type="entry name" value="MD_domain"/>
</dbReference>
<accession>A0A016SFK7</accession>
<dbReference type="PROSITE" id="PS00022">
    <property type="entry name" value="EGF_1"/>
    <property type="match status" value="2"/>
</dbReference>
<dbReference type="STRING" id="53326.A0A016SFK7"/>
<dbReference type="InterPro" id="IPR016186">
    <property type="entry name" value="C-type_lectin-like/link_sf"/>
</dbReference>
<dbReference type="InterPro" id="IPR000742">
    <property type="entry name" value="EGF"/>
</dbReference>
<dbReference type="PANTHER" id="PTHR47324">
    <property type="entry name" value="PROTEIN IRG-7-RELATED"/>
    <property type="match status" value="1"/>
</dbReference>
<keyword evidence="1" id="KW-0732">Signal</keyword>
<dbReference type="PROSITE" id="PS50041">
    <property type="entry name" value="C_TYPE_LECTIN_2"/>
    <property type="match status" value="1"/>
</dbReference>
<dbReference type="PROSITE" id="PS01186">
    <property type="entry name" value="EGF_2"/>
    <property type="match status" value="2"/>
</dbReference>
<dbReference type="Pfam" id="PF00059">
    <property type="entry name" value="Lectin_C"/>
    <property type="match status" value="1"/>
</dbReference>
<feature type="domain" description="C-type lectin" evidence="2">
    <location>
        <begin position="383"/>
        <end position="507"/>
    </location>
</feature>
<evidence type="ECO:0000313" key="4">
    <source>
        <dbReference type="Proteomes" id="UP000024635"/>
    </source>
</evidence>
<feature type="chain" id="PRO_5001489374" description="C-type lectin domain-containing protein" evidence="1">
    <location>
        <begin position="19"/>
        <end position="888"/>
    </location>
</feature>
<gene>
    <name evidence="3" type="primary">Acey_s0235.g3170</name>
    <name evidence="3" type="ORF">Y032_0235g3170</name>
</gene>
<keyword evidence="4" id="KW-1185">Reference proteome</keyword>
<dbReference type="EMBL" id="JARK01001571">
    <property type="protein sequence ID" value="EYB89131.1"/>
    <property type="molecule type" value="Genomic_DNA"/>
</dbReference>
<dbReference type="SMART" id="SM00034">
    <property type="entry name" value="CLECT"/>
    <property type="match status" value="1"/>
</dbReference>
<protein>
    <recommendedName>
        <fullName evidence="2">C-type lectin domain-containing protein</fullName>
    </recommendedName>
</protein>